<accession>A0A2A9NJ16</accession>
<dbReference type="Gene3D" id="3.30.200.20">
    <property type="entry name" value="Phosphorylase Kinase, domain 1"/>
    <property type="match status" value="1"/>
</dbReference>
<dbReference type="AlphaFoldDB" id="A0A2A9NJ16"/>
<evidence type="ECO:0000256" key="2">
    <source>
        <dbReference type="ARBA" id="ARBA00022679"/>
    </source>
</evidence>
<evidence type="ECO:0000259" key="6">
    <source>
        <dbReference type="PROSITE" id="PS50011"/>
    </source>
</evidence>
<keyword evidence="3" id="KW-0547">Nucleotide-binding</keyword>
<gene>
    <name evidence="8" type="ORF">AMATHDRAFT_50077</name>
</gene>
<evidence type="ECO:0000256" key="1">
    <source>
        <dbReference type="ARBA" id="ARBA00022527"/>
    </source>
</evidence>
<evidence type="ECO:0000256" key="4">
    <source>
        <dbReference type="ARBA" id="ARBA00022777"/>
    </source>
</evidence>
<keyword evidence="1" id="KW-0723">Serine/threonine-protein kinase</keyword>
<dbReference type="GO" id="GO:0004674">
    <property type="term" value="F:protein serine/threonine kinase activity"/>
    <property type="evidence" value="ECO:0007669"/>
    <property type="project" value="UniProtKB-KW"/>
</dbReference>
<evidence type="ECO:0000256" key="3">
    <source>
        <dbReference type="ARBA" id="ARBA00022741"/>
    </source>
</evidence>
<feature type="domain" description="Protein kinase" evidence="6">
    <location>
        <begin position="219"/>
        <end position="508"/>
    </location>
</feature>
<name>A0A2A9NJ16_9AGAR</name>
<dbReference type="SUPFAM" id="SSF56112">
    <property type="entry name" value="Protein kinase-like (PK-like)"/>
    <property type="match status" value="1"/>
</dbReference>
<dbReference type="GO" id="GO:0005524">
    <property type="term" value="F:ATP binding"/>
    <property type="evidence" value="ECO:0007669"/>
    <property type="project" value="UniProtKB-KW"/>
</dbReference>
<sequence>MSFVKFKRSFSDFVKRAKWLTKFSYAVKIKHNRTTKSVDARTTFPATVTVVEVASPEVSTSSKDTEDSLLESLGDAYHAPEILDVHRSSKYGLNNSPKVSLAVVSPPTRVLADAAQSPVVPITPVLEDSVPVKELPLAPIKPLAIVPKNRSPSPAEGLALTLPSPLVIDPAVPKEGSSLSVDVITPPFTPSLTCSTPALSPLFNASISSNTRVMRLGDLRVLQFVSKGSSGQVYLVNDTISLRQFALKVMKKADTVFRHPAIGYMLMEEKRIMASLQGCDWFVQLEASWHDSKNIYLAMAYYPTDIESEIIRCGAMPLERARFYMVEIITALEDLHKRGIVHRDIKAANVLIGWDGHIALADFGLSKDFGRRPTVAERSYQPYWPWKADDDVFKVPRRSPHELTFVSSDFCGSAIEMPPEIIAEECYSFGVDFWSASIVLYMMVTGRQPWTEAEGAKSTELQILEDDITFLPEDDVSNDCKDFLMKMLEKEPTERLRIGLDMTSHPFFAGVDWVAMEKRDVPVPWVPDFISGHYYDEEWASIEEFQPGRALSLKESEEQFPDFHYTSPAIQKCNPDENLDLFKNAYDCGDDSSDFEEEDVVYQVVRPLRIVKNQSPVLSTTESHASASPSESIEVFRSVVSAPRIPQIVPGPHIPAPCIAEIVTGSLDTSGEMEDLMAEVSAAIEEFMADPVLDLIDPVSKSAIECPMPVVECPKLVVEPAIECIEPIVECTKPLVEPVVEFVESNSGPFLEYLEPILASEPMSDPVLEYLEPISATSEASLEYIDPIIDSEPMSMPRTASESIIELTVESIATSTAVGNNTTTNTITKSDAGYQLFESISLSSNTRLTTLKQPIKQESELLLSSSSSPSLCMRVVTWLKGLLPWPKRVNMNISAKYTAAIATAEGDPLTLWQSLKWSVRKLWMPKVKPTTKPQRRRTILF</sequence>
<evidence type="ECO:0008006" key="10">
    <source>
        <dbReference type="Google" id="ProtNLM"/>
    </source>
</evidence>
<dbReference type="Gene3D" id="1.10.510.10">
    <property type="entry name" value="Transferase(Phosphotransferase) domain 1"/>
    <property type="match status" value="1"/>
</dbReference>
<keyword evidence="4" id="KW-0418">Kinase</keyword>
<keyword evidence="9" id="KW-1185">Reference proteome</keyword>
<proteinExistence type="predicted"/>
<dbReference type="EMBL" id="KZ302094">
    <property type="protein sequence ID" value="PFH47756.1"/>
    <property type="molecule type" value="Genomic_DNA"/>
</dbReference>
<keyword evidence="5" id="KW-0067">ATP-binding</keyword>
<feature type="domain" description="AGC-kinase C-terminal" evidence="7">
    <location>
        <begin position="509"/>
        <end position="575"/>
    </location>
</feature>
<dbReference type="SMART" id="SM00220">
    <property type="entry name" value="S_TKc"/>
    <property type="match status" value="1"/>
</dbReference>
<dbReference type="PANTHER" id="PTHR24351">
    <property type="entry name" value="RIBOSOMAL PROTEIN S6 KINASE"/>
    <property type="match status" value="1"/>
</dbReference>
<dbReference type="PROSITE" id="PS00108">
    <property type="entry name" value="PROTEIN_KINASE_ST"/>
    <property type="match status" value="1"/>
</dbReference>
<dbReference type="PROSITE" id="PS51285">
    <property type="entry name" value="AGC_KINASE_CTER"/>
    <property type="match status" value="1"/>
</dbReference>
<dbReference type="Pfam" id="PF00069">
    <property type="entry name" value="Pkinase"/>
    <property type="match status" value="1"/>
</dbReference>
<evidence type="ECO:0000259" key="7">
    <source>
        <dbReference type="PROSITE" id="PS51285"/>
    </source>
</evidence>
<dbReference type="InterPro" id="IPR000719">
    <property type="entry name" value="Prot_kinase_dom"/>
</dbReference>
<protein>
    <recommendedName>
        <fullName evidence="10">Protein kinase domain-containing protein</fullName>
    </recommendedName>
</protein>
<reference evidence="8 9" key="1">
    <citation type="submission" date="2014-02" db="EMBL/GenBank/DDBJ databases">
        <title>Transposable element dynamics among asymbiotic and ectomycorrhizal Amanita fungi.</title>
        <authorList>
            <consortium name="DOE Joint Genome Institute"/>
            <person name="Hess J."/>
            <person name="Skrede I."/>
            <person name="Wolfe B."/>
            <person name="LaButti K."/>
            <person name="Ohm R.A."/>
            <person name="Grigoriev I.V."/>
            <person name="Pringle A."/>
        </authorList>
    </citation>
    <scope>NUCLEOTIDE SEQUENCE [LARGE SCALE GENOMIC DNA]</scope>
    <source>
        <strain evidence="8 9">SKay4041</strain>
    </source>
</reference>
<keyword evidence="2" id="KW-0808">Transferase</keyword>
<dbReference type="OrthoDB" id="68483at2759"/>
<dbReference type="STRING" id="703135.A0A2A9NJ16"/>
<evidence type="ECO:0000256" key="5">
    <source>
        <dbReference type="ARBA" id="ARBA00022840"/>
    </source>
</evidence>
<evidence type="ECO:0000313" key="9">
    <source>
        <dbReference type="Proteomes" id="UP000242287"/>
    </source>
</evidence>
<dbReference type="InterPro" id="IPR011009">
    <property type="entry name" value="Kinase-like_dom_sf"/>
</dbReference>
<organism evidence="8 9">
    <name type="scientific">Amanita thiersii Skay4041</name>
    <dbReference type="NCBI Taxonomy" id="703135"/>
    <lineage>
        <taxon>Eukaryota</taxon>
        <taxon>Fungi</taxon>
        <taxon>Dikarya</taxon>
        <taxon>Basidiomycota</taxon>
        <taxon>Agaricomycotina</taxon>
        <taxon>Agaricomycetes</taxon>
        <taxon>Agaricomycetidae</taxon>
        <taxon>Agaricales</taxon>
        <taxon>Pluteineae</taxon>
        <taxon>Amanitaceae</taxon>
        <taxon>Amanita</taxon>
    </lineage>
</organism>
<dbReference type="InterPro" id="IPR008271">
    <property type="entry name" value="Ser/Thr_kinase_AS"/>
</dbReference>
<evidence type="ECO:0000313" key="8">
    <source>
        <dbReference type="EMBL" id="PFH47756.1"/>
    </source>
</evidence>
<dbReference type="Proteomes" id="UP000242287">
    <property type="component" value="Unassembled WGS sequence"/>
</dbReference>
<dbReference type="InterPro" id="IPR000961">
    <property type="entry name" value="AGC-kinase_C"/>
</dbReference>
<dbReference type="PROSITE" id="PS50011">
    <property type="entry name" value="PROTEIN_KINASE_DOM"/>
    <property type="match status" value="1"/>
</dbReference>